<accession>X0SGP0</accession>
<dbReference type="AlphaFoldDB" id="X0SGP0"/>
<comment type="caution">
    <text evidence="3">The sequence shown here is derived from an EMBL/GenBank/DDBJ whole genome shotgun (WGS) entry which is preliminary data.</text>
</comment>
<sequence length="134" mass="15288">MEEVRSFIAIELPDELKQELTQLEDRLKLSNQPGVRWVNPYSIHLTLKFLGNIAIDRIDAITRSMEEASRGIAPFHLEVRELGVFPNLKRVQVAWVGVKGEVDTIQRLQQRIESGLVPLGFASESRKFTPHLTL</sequence>
<evidence type="ECO:0000313" key="3">
    <source>
        <dbReference type="EMBL" id="GAF75032.1"/>
    </source>
</evidence>
<organism evidence="3">
    <name type="scientific">marine sediment metagenome</name>
    <dbReference type="NCBI Taxonomy" id="412755"/>
    <lineage>
        <taxon>unclassified sequences</taxon>
        <taxon>metagenomes</taxon>
        <taxon>ecological metagenomes</taxon>
    </lineage>
</organism>
<dbReference type="EMBL" id="BARS01006880">
    <property type="protein sequence ID" value="GAF75032.1"/>
    <property type="molecule type" value="Genomic_DNA"/>
</dbReference>
<evidence type="ECO:0000259" key="2">
    <source>
        <dbReference type="Pfam" id="PF02834"/>
    </source>
</evidence>
<protein>
    <recommendedName>
        <fullName evidence="2">Phosphoesterase HXTX domain-containing protein</fullName>
    </recommendedName>
</protein>
<dbReference type="GO" id="GO:0004113">
    <property type="term" value="F:2',3'-cyclic-nucleotide 3'-phosphodiesterase activity"/>
    <property type="evidence" value="ECO:0007669"/>
    <property type="project" value="InterPro"/>
</dbReference>
<dbReference type="Pfam" id="PF02834">
    <property type="entry name" value="LigT_PEase"/>
    <property type="match status" value="1"/>
</dbReference>
<dbReference type="InterPro" id="IPR014051">
    <property type="entry name" value="Phosphoesterase_HXTX"/>
</dbReference>
<dbReference type="SUPFAM" id="SSF55144">
    <property type="entry name" value="LigT-like"/>
    <property type="match status" value="1"/>
</dbReference>
<proteinExistence type="predicted"/>
<gene>
    <name evidence="3" type="ORF">S01H1_13334</name>
</gene>
<dbReference type="NCBIfam" id="TIGR02258">
    <property type="entry name" value="2_5_ligase"/>
    <property type="match status" value="1"/>
</dbReference>
<dbReference type="PANTHER" id="PTHR35561:SF1">
    <property type="entry name" value="RNA 2',3'-CYCLIC PHOSPHODIESTERASE"/>
    <property type="match status" value="1"/>
</dbReference>
<dbReference type="GO" id="GO:0008664">
    <property type="term" value="F:RNA 2',3'-cyclic 3'-phosphodiesterase activity"/>
    <property type="evidence" value="ECO:0007669"/>
    <property type="project" value="InterPro"/>
</dbReference>
<dbReference type="PANTHER" id="PTHR35561">
    <property type="entry name" value="RNA 2',3'-CYCLIC PHOSPHODIESTERASE"/>
    <property type="match status" value="1"/>
</dbReference>
<name>X0SGP0_9ZZZZ</name>
<reference evidence="3" key="1">
    <citation type="journal article" date="2014" name="Front. Microbiol.">
        <title>High frequency of phylogenetically diverse reductive dehalogenase-homologous genes in deep subseafloor sedimentary metagenomes.</title>
        <authorList>
            <person name="Kawai M."/>
            <person name="Futagami T."/>
            <person name="Toyoda A."/>
            <person name="Takaki Y."/>
            <person name="Nishi S."/>
            <person name="Hori S."/>
            <person name="Arai W."/>
            <person name="Tsubouchi T."/>
            <person name="Morono Y."/>
            <person name="Uchiyama I."/>
            <person name="Ito T."/>
            <person name="Fujiyama A."/>
            <person name="Inagaki F."/>
            <person name="Takami H."/>
        </authorList>
    </citation>
    <scope>NUCLEOTIDE SEQUENCE</scope>
    <source>
        <strain evidence="3">Expedition CK06-06</strain>
    </source>
</reference>
<dbReference type="InterPro" id="IPR004175">
    <property type="entry name" value="RNA_CPDase"/>
</dbReference>
<dbReference type="InterPro" id="IPR009097">
    <property type="entry name" value="Cyclic_Pdiesterase"/>
</dbReference>
<keyword evidence="1" id="KW-0378">Hydrolase</keyword>
<feature type="non-terminal residue" evidence="3">
    <location>
        <position position="134"/>
    </location>
</feature>
<feature type="domain" description="Phosphoesterase HXTX" evidence="2">
    <location>
        <begin position="10"/>
        <end position="95"/>
    </location>
</feature>
<dbReference type="Gene3D" id="3.90.1140.10">
    <property type="entry name" value="Cyclic phosphodiesterase"/>
    <property type="match status" value="1"/>
</dbReference>
<evidence type="ECO:0000256" key="1">
    <source>
        <dbReference type="ARBA" id="ARBA00022801"/>
    </source>
</evidence>